<organism evidence="8 9">
    <name type="scientific">Gordonia aichiensis NBRC 108223</name>
    <dbReference type="NCBI Taxonomy" id="1220583"/>
    <lineage>
        <taxon>Bacteria</taxon>
        <taxon>Bacillati</taxon>
        <taxon>Actinomycetota</taxon>
        <taxon>Actinomycetes</taxon>
        <taxon>Mycobacteriales</taxon>
        <taxon>Gordoniaceae</taxon>
        <taxon>Gordonia</taxon>
    </lineage>
</organism>
<feature type="transmembrane region" description="Helical" evidence="6">
    <location>
        <begin position="114"/>
        <end position="132"/>
    </location>
</feature>
<feature type="transmembrane region" description="Helical" evidence="6">
    <location>
        <begin position="162"/>
        <end position="186"/>
    </location>
</feature>
<feature type="region of interest" description="Disordered" evidence="5">
    <location>
        <begin position="390"/>
        <end position="414"/>
    </location>
</feature>
<feature type="compositionally biased region" description="Polar residues" evidence="5">
    <location>
        <begin position="404"/>
        <end position="414"/>
    </location>
</feature>
<proteinExistence type="predicted"/>
<evidence type="ECO:0000256" key="6">
    <source>
        <dbReference type="SAM" id="Phobius"/>
    </source>
</evidence>
<accession>L7KLM8</accession>
<feature type="transmembrane region" description="Helical" evidence="6">
    <location>
        <begin position="321"/>
        <end position="341"/>
    </location>
</feature>
<dbReference type="OrthoDB" id="581879at2"/>
<keyword evidence="2 6" id="KW-0812">Transmembrane</keyword>
<dbReference type="AlphaFoldDB" id="L7KLM8"/>
<dbReference type="InterPro" id="IPR049453">
    <property type="entry name" value="Memb_transporter_dom"/>
</dbReference>
<dbReference type="GO" id="GO:0016020">
    <property type="term" value="C:membrane"/>
    <property type="evidence" value="ECO:0007669"/>
    <property type="project" value="UniProtKB-SubCell"/>
</dbReference>
<evidence type="ECO:0000313" key="9">
    <source>
        <dbReference type="Proteomes" id="UP000010988"/>
    </source>
</evidence>
<reference evidence="8 9" key="1">
    <citation type="submission" date="2012-12" db="EMBL/GenBank/DDBJ databases">
        <title>Whole genome shotgun sequence of Gordonia aichiensis NBRC 108223.</title>
        <authorList>
            <person name="Isaki-Nakamura S."/>
            <person name="Hosoyama A."/>
            <person name="Tsuchikane K."/>
            <person name="Ando Y."/>
            <person name="Baba S."/>
            <person name="Ohji S."/>
            <person name="Hamada M."/>
            <person name="Tamura T."/>
            <person name="Yamazoe A."/>
            <person name="Yamazaki S."/>
            <person name="Fujita N."/>
        </authorList>
    </citation>
    <scope>NUCLEOTIDE SEQUENCE [LARGE SCALE GENOMIC DNA]</scope>
    <source>
        <strain evidence="8 9">NBRC 108223</strain>
    </source>
</reference>
<comment type="caution">
    <text evidence="8">The sequence shown here is derived from an EMBL/GenBank/DDBJ whole genome shotgun (WGS) entry which is preliminary data.</text>
</comment>
<dbReference type="eggNOG" id="COG4129">
    <property type="taxonomic scope" value="Bacteria"/>
</dbReference>
<keyword evidence="9" id="KW-1185">Reference proteome</keyword>
<dbReference type="EMBL" id="BANR01000007">
    <property type="protein sequence ID" value="GAC48862.1"/>
    <property type="molecule type" value="Genomic_DNA"/>
</dbReference>
<feature type="transmembrane region" description="Helical" evidence="6">
    <location>
        <begin position="45"/>
        <end position="78"/>
    </location>
</feature>
<evidence type="ECO:0000256" key="4">
    <source>
        <dbReference type="ARBA" id="ARBA00023136"/>
    </source>
</evidence>
<evidence type="ECO:0000259" key="7">
    <source>
        <dbReference type="Pfam" id="PF13515"/>
    </source>
</evidence>
<feature type="transmembrane region" description="Helical" evidence="6">
    <location>
        <begin position="228"/>
        <end position="249"/>
    </location>
</feature>
<feature type="transmembrane region" description="Helical" evidence="6">
    <location>
        <begin position="137"/>
        <end position="156"/>
    </location>
</feature>
<keyword evidence="3 6" id="KW-1133">Transmembrane helix</keyword>
<feature type="transmembrane region" description="Helical" evidence="6">
    <location>
        <begin position="353"/>
        <end position="371"/>
    </location>
</feature>
<dbReference type="RefSeq" id="WP_005174487.1">
    <property type="nucleotide sequence ID" value="NZ_BANR01000007.1"/>
</dbReference>
<dbReference type="Pfam" id="PF13515">
    <property type="entry name" value="FUSC_2"/>
    <property type="match status" value="1"/>
</dbReference>
<feature type="domain" description="Integral membrane bound transporter" evidence="7">
    <location>
        <begin position="241"/>
        <end position="366"/>
    </location>
</feature>
<gene>
    <name evidence="8" type="ORF">GOACH_07_01480</name>
</gene>
<evidence type="ECO:0000256" key="1">
    <source>
        <dbReference type="ARBA" id="ARBA00004141"/>
    </source>
</evidence>
<evidence type="ECO:0000313" key="8">
    <source>
        <dbReference type="EMBL" id="GAC48862.1"/>
    </source>
</evidence>
<dbReference type="STRING" id="1220583.GOACH_07_01480"/>
<feature type="transmembrane region" description="Helical" evidence="6">
    <location>
        <begin position="285"/>
        <end position="315"/>
    </location>
</feature>
<evidence type="ECO:0000256" key="5">
    <source>
        <dbReference type="SAM" id="MobiDB-lite"/>
    </source>
</evidence>
<feature type="transmembrane region" description="Helical" evidence="6">
    <location>
        <begin position="90"/>
        <end position="108"/>
    </location>
</feature>
<evidence type="ECO:0000256" key="2">
    <source>
        <dbReference type="ARBA" id="ARBA00022692"/>
    </source>
</evidence>
<dbReference type="Proteomes" id="UP000010988">
    <property type="component" value="Unassembled WGS sequence"/>
</dbReference>
<protein>
    <recommendedName>
        <fullName evidence="7">Integral membrane bound transporter domain-containing protein</fullName>
    </recommendedName>
</protein>
<evidence type="ECO:0000256" key="3">
    <source>
        <dbReference type="ARBA" id="ARBA00022989"/>
    </source>
</evidence>
<comment type="subcellular location">
    <subcellularLocation>
        <location evidence="1">Membrane</location>
        <topology evidence="1">Multi-pass membrane protein</topology>
    </subcellularLocation>
</comment>
<sequence length="414" mass="42144">MQRSLVTPYIRTSGAALQHAVTPTTWREALRVDFSRAGVAAPLRVGVAVGVVLVVGALLGQRDLAGLAALGALVSAFCRPDPYPVRAPRLVALAVGITAAIALGSTMGVYANSIVVEIIVTALLAGIACYFVSALRIVGPGAVIFVFAATGAAGFAHSPADIGRAVLASVIGAVIGIVIALAPWLANTAMALLRGTRTGSSSTSVTARRESLWVSLAGGHSPANRRHLALTAFRIAVAATIAAVIAVAVHLDHPMWAAMGAVAAMQGVEYHLTVRRGVQRLLGNLGGALIAGLLLSIPLGYWGAVAGIIIFQVLAEILSTVNYALCSLAVTPMALLLTGLSAGLSPEAAVDRVLDTAIGIVVGIVVAALTIRGHEMATLHSAPERVATVPVSAESTAHDDAAPESSTAGYRSRS</sequence>
<name>L7KLM8_9ACTN</name>
<keyword evidence="4 6" id="KW-0472">Membrane</keyword>